<dbReference type="Gene3D" id="1.10.3680.10">
    <property type="entry name" value="TerB-like"/>
    <property type="match status" value="1"/>
</dbReference>
<dbReference type="RefSeq" id="WP_208111585.1">
    <property type="nucleotide sequence ID" value="NZ_SNZR01000015.1"/>
</dbReference>
<evidence type="ECO:0000313" key="3">
    <source>
        <dbReference type="Proteomes" id="UP000295122"/>
    </source>
</evidence>
<dbReference type="EMBL" id="SNZR01000015">
    <property type="protein sequence ID" value="TDR87969.1"/>
    <property type="molecule type" value="Genomic_DNA"/>
</dbReference>
<keyword evidence="3" id="KW-1185">Reference proteome</keyword>
<proteinExistence type="predicted"/>
<dbReference type="SUPFAM" id="SSF158682">
    <property type="entry name" value="TerB-like"/>
    <property type="match status" value="1"/>
</dbReference>
<feature type="region of interest" description="Disordered" evidence="1">
    <location>
        <begin position="93"/>
        <end position="133"/>
    </location>
</feature>
<protein>
    <submittedName>
        <fullName evidence="2">Uncharacterized membrane protein YebE (DUF533 family)</fullName>
    </submittedName>
</protein>
<evidence type="ECO:0000313" key="2">
    <source>
        <dbReference type="EMBL" id="TDR87969.1"/>
    </source>
</evidence>
<gene>
    <name evidence="2" type="ORF">EV668_3833</name>
</gene>
<accession>A0A4V3DXA6</accession>
<name>A0A4V3DXA6_9HYPH</name>
<dbReference type="AlphaFoldDB" id="A0A4V3DXA6"/>
<dbReference type="InterPro" id="IPR007486">
    <property type="entry name" value="YebE"/>
</dbReference>
<dbReference type="InterPro" id="IPR029024">
    <property type="entry name" value="TerB-like"/>
</dbReference>
<organism evidence="2 3">
    <name type="scientific">Enterovirga rhinocerotis</name>
    <dbReference type="NCBI Taxonomy" id="1339210"/>
    <lineage>
        <taxon>Bacteria</taxon>
        <taxon>Pseudomonadati</taxon>
        <taxon>Pseudomonadota</taxon>
        <taxon>Alphaproteobacteria</taxon>
        <taxon>Hyphomicrobiales</taxon>
        <taxon>Methylobacteriaceae</taxon>
        <taxon>Enterovirga</taxon>
    </lineage>
</organism>
<dbReference type="Pfam" id="PF04391">
    <property type="entry name" value="DUF533"/>
    <property type="match status" value="1"/>
</dbReference>
<reference evidence="2 3" key="1">
    <citation type="submission" date="2019-03" db="EMBL/GenBank/DDBJ databases">
        <title>Genomic Encyclopedia of Type Strains, Phase IV (KMG-IV): sequencing the most valuable type-strain genomes for metagenomic binning, comparative biology and taxonomic classification.</title>
        <authorList>
            <person name="Goeker M."/>
        </authorList>
    </citation>
    <scope>NUCLEOTIDE SEQUENCE [LARGE SCALE GENOMIC DNA]</scope>
    <source>
        <strain evidence="2 3">DSM 25903</strain>
    </source>
</reference>
<dbReference type="Proteomes" id="UP000295122">
    <property type="component" value="Unassembled WGS sequence"/>
</dbReference>
<comment type="caution">
    <text evidence="2">The sequence shown here is derived from an EMBL/GenBank/DDBJ whole genome shotgun (WGS) entry which is preliminary data.</text>
</comment>
<feature type="compositionally biased region" description="Low complexity" evidence="1">
    <location>
        <begin position="93"/>
        <end position="108"/>
    </location>
</feature>
<sequence length="257" mass="25485">MNITDLLGTLIANQVGKAGTRGGAQGGTSGGVLGDLTRVLGSRAGTAIAGTLAGMVFGSKKGRKAGGSLAKLGGLAVVGSLAWQAYQDWQAKQGQAAQPAGGSQPRPATANGPFGAPATEEPPAGSPLAPTSSDAEEELSRVLIRAMIAAAKADGGIDATEQAALATELQKMQLTQEDGAFVLAELSAPLDVARVAEGARGPEIAAAIYAASLLAITVDTAAERDYLAALAARLKLDPALVASLHAKVDAEAPIAGA</sequence>
<dbReference type="CDD" id="cd07178">
    <property type="entry name" value="terB_like_YebE"/>
    <property type="match status" value="1"/>
</dbReference>
<evidence type="ECO:0000256" key="1">
    <source>
        <dbReference type="SAM" id="MobiDB-lite"/>
    </source>
</evidence>